<dbReference type="InterPro" id="IPR051132">
    <property type="entry name" value="3-5_Exonuclease_domain"/>
</dbReference>
<keyword evidence="7" id="KW-0539">Nucleus</keyword>
<dbReference type="GO" id="GO:0046872">
    <property type="term" value="F:metal ion binding"/>
    <property type="evidence" value="ECO:0007669"/>
    <property type="project" value="UniProtKB-KW"/>
</dbReference>
<feature type="domain" description="3'-5' exonuclease" evidence="10">
    <location>
        <begin position="54"/>
        <end position="222"/>
    </location>
</feature>
<accession>A0AAD7H7F8</accession>
<keyword evidence="6" id="KW-0460">Magnesium</keyword>
<dbReference type="GO" id="GO:0005634">
    <property type="term" value="C:nucleus"/>
    <property type="evidence" value="ECO:0007669"/>
    <property type="project" value="UniProtKB-SubCell"/>
</dbReference>
<dbReference type="InterPro" id="IPR012337">
    <property type="entry name" value="RNaseH-like_sf"/>
</dbReference>
<dbReference type="GO" id="GO:0003676">
    <property type="term" value="F:nucleic acid binding"/>
    <property type="evidence" value="ECO:0007669"/>
    <property type="project" value="InterPro"/>
</dbReference>
<organism evidence="11 12">
    <name type="scientific">Mycena metata</name>
    <dbReference type="NCBI Taxonomy" id="1033252"/>
    <lineage>
        <taxon>Eukaryota</taxon>
        <taxon>Fungi</taxon>
        <taxon>Dikarya</taxon>
        <taxon>Basidiomycota</taxon>
        <taxon>Agaricomycotina</taxon>
        <taxon>Agaricomycetes</taxon>
        <taxon>Agaricomycetidae</taxon>
        <taxon>Agaricales</taxon>
        <taxon>Marasmiineae</taxon>
        <taxon>Mycenaceae</taxon>
        <taxon>Mycena</taxon>
    </lineage>
</organism>
<keyword evidence="5" id="KW-0269">Exonuclease</keyword>
<dbReference type="Proteomes" id="UP001215598">
    <property type="component" value="Unassembled WGS sequence"/>
</dbReference>
<keyword evidence="12" id="KW-1185">Reference proteome</keyword>
<dbReference type="EMBL" id="JARKIB010000328">
    <property type="protein sequence ID" value="KAJ7714285.1"/>
    <property type="molecule type" value="Genomic_DNA"/>
</dbReference>
<dbReference type="Gene3D" id="3.30.420.10">
    <property type="entry name" value="Ribonuclease H-like superfamily/Ribonuclease H"/>
    <property type="match status" value="1"/>
</dbReference>
<dbReference type="GO" id="GO:0008408">
    <property type="term" value="F:3'-5' exonuclease activity"/>
    <property type="evidence" value="ECO:0007669"/>
    <property type="project" value="InterPro"/>
</dbReference>
<evidence type="ECO:0000313" key="11">
    <source>
        <dbReference type="EMBL" id="KAJ7714285.1"/>
    </source>
</evidence>
<name>A0AAD7H7F8_9AGAR</name>
<dbReference type="GO" id="GO:0006139">
    <property type="term" value="P:nucleobase-containing compound metabolic process"/>
    <property type="evidence" value="ECO:0007669"/>
    <property type="project" value="InterPro"/>
</dbReference>
<dbReference type="InterPro" id="IPR036397">
    <property type="entry name" value="RNaseH_sf"/>
</dbReference>
<evidence type="ECO:0000256" key="2">
    <source>
        <dbReference type="ARBA" id="ARBA00022722"/>
    </source>
</evidence>
<evidence type="ECO:0000313" key="12">
    <source>
        <dbReference type="Proteomes" id="UP001215598"/>
    </source>
</evidence>
<reference evidence="11" key="1">
    <citation type="submission" date="2023-03" db="EMBL/GenBank/DDBJ databases">
        <title>Massive genome expansion in bonnet fungi (Mycena s.s.) driven by repeated elements and novel gene families across ecological guilds.</title>
        <authorList>
            <consortium name="Lawrence Berkeley National Laboratory"/>
            <person name="Harder C.B."/>
            <person name="Miyauchi S."/>
            <person name="Viragh M."/>
            <person name="Kuo A."/>
            <person name="Thoen E."/>
            <person name="Andreopoulos B."/>
            <person name="Lu D."/>
            <person name="Skrede I."/>
            <person name="Drula E."/>
            <person name="Henrissat B."/>
            <person name="Morin E."/>
            <person name="Kohler A."/>
            <person name="Barry K."/>
            <person name="LaButti K."/>
            <person name="Morin E."/>
            <person name="Salamov A."/>
            <person name="Lipzen A."/>
            <person name="Mereny Z."/>
            <person name="Hegedus B."/>
            <person name="Baldrian P."/>
            <person name="Stursova M."/>
            <person name="Weitz H."/>
            <person name="Taylor A."/>
            <person name="Grigoriev I.V."/>
            <person name="Nagy L.G."/>
            <person name="Martin F."/>
            <person name="Kauserud H."/>
        </authorList>
    </citation>
    <scope>NUCLEOTIDE SEQUENCE</scope>
    <source>
        <strain evidence="11">CBHHK182m</strain>
    </source>
</reference>
<dbReference type="PANTHER" id="PTHR13620">
    <property type="entry name" value="3-5 EXONUCLEASE"/>
    <property type="match status" value="1"/>
</dbReference>
<dbReference type="SUPFAM" id="SSF53098">
    <property type="entry name" value="Ribonuclease H-like"/>
    <property type="match status" value="1"/>
</dbReference>
<sequence>MALPVYSRNTTLYLIKTVAEANLRLSAIGDGYVGFDTEFVLAPPGPAELAALALTNNTRLDRLRYHRNRVNSPGFIVDWADMHLCLAQISTATEVFILDFKRITALPQQFVRILGERRILKVGTGFQNDGKVLFEALGLTIRSFVDVGWLTRLAFPECYATHIGPLSLEVMVHDILGHDLDKSLQTSNWATEYQANDQQIQYAGLDAQASREIYAALLLPVREKEQSINRLIRDDWFIFDFVDGEARTALGKAIAFAVPHDSFLMSQQIWVQMSGNANNPSVVNQNMETPLPAVDPNNVESKVFNLLTSYDLPPHEFLDSLDETRSLVSGSAALWPLLDWEFYPNDVDIYSPEDTAAAMLDILRHRFRFTIIRMQITQAQTSAEYPDYLGVRRVYWLKRRHHTLNFIVVDGGNAAATIFNFHSTIVMNYFSGTRLYCSMPELTLRKISAPNINLIDVSVDCARRTIGCIYKYHLRGITFRYGRHIAVHVCGSDPICPATLRTLHDNAGLVIPFPSRVGVVRTADVYDGIRSVRWSLGGPHCYAPNISYVTILERIEVPRHDEDADTEYTSRTNLLN</sequence>
<comment type="caution">
    <text evidence="11">The sequence shown here is derived from an EMBL/GenBank/DDBJ whole genome shotgun (WGS) entry which is preliminary data.</text>
</comment>
<keyword evidence="3" id="KW-0479">Metal-binding</keyword>
<dbReference type="InterPro" id="IPR002562">
    <property type="entry name" value="3'-5'_exonuclease_dom"/>
</dbReference>
<evidence type="ECO:0000256" key="5">
    <source>
        <dbReference type="ARBA" id="ARBA00022839"/>
    </source>
</evidence>
<dbReference type="PANTHER" id="PTHR13620:SF109">
    <property type="entry name" value="3'-5' EXONUCLEASE"/>
    <property type="match status" value="1"/>
</dbReference>
<evidence type="ECO:0000256" key="9">
    <source>
        <dbReference type="ARBA" id="ARBA00042761"/>
    </source>
</evidence>
<dbReference type="Pfam" id="PF01612">
    <property type="entry name" value="DNA_pol_A_exo1"/>
    <property type="match status" value="1"/>
</dbReference>
<proteinExistence type="predicted"/>
<evidence type="ECO:0000256" key="7">
    <source>
        <dbReference type="ARBA" id="ARBA00023242"/>
    </source>
</evidence>
<protein>
    <recommendedName>
        <fullName evidence="8">3'-5' exonuclease</fullName>
    </recommendedName>
    <alternativeName>
        <fullName evidence="9">Werner Syndrome-like exonuclease</fullName>
    </alternativeName>
</protein>
<dbReference type="AlphaFoldDB" id="A0AAD7H7F8"/>
<evidence type="ECO:0000256" key="4">
    <source>
        <dbReference type="ARBA" id="ARBA00022801"/>
    </source>
</evidence>
<keyword evidence="2" id="KW-0540">Nuclease</keyword>
<gene>
    <name evidence="11" type="ORF">B0H16DRAFT_1742757</name>
</gene>
<evidence type="ECO:0000256" key="8">
    <source>
        <dbReference type="ARBA" id="ARBA00040531"/>
    </source>
</evidence>
<evidence type="ECO:0000259" key="10">
    <source>
        <dbReference type="SMART" id="SM00474"/>
    </source>
</evidence>
<dbReference type="SMART" id="SM00474">
    <property type="entry name" value="35EXOc"/>
    <property type="match status" value="1"/>
</dbReference>
<evidence type="ECO:0000256" key="3">
    <source>
        <dbReference type="ARBA" id="ARBA00022723"/>
    </source>
</evidence>
<comment type="subcellular location">
    <subcellularLocation>
        <location evidence="1">Nucleus</location>
    </subcellularLocation>
</comment>
<evidence type="ECO:0000256" key="6">
    <source>
        <dbReference type="ARBA" id="ARBA00022842"/>
    </source>
</evidence>
<evidence type="ECO:0000256" key="1">
    <source>
        <dbReference type="ARBA" id="ARBA00004123"/>
    </source>
</evidence>
<keyword evidence="4" id="KW-0378">Hydrolase</keyword>